<accession>A0A0F9FFQ0</accession>
<comment type="caution">
    <text evidence="2">The sequence shown here is derived from an EMBL/GenBank/DDBJ whole genome shotgun (WGS) entry which is preliminary data.</text>
</comment>
<feature type="non-terminal residue" evidence="2">
    <location>
        <position position="38"/>
    </location>
</feature>
<gene>
    <name evidence="2" type="ORF">LCGC14_2310420</name>
</gene>
<protein>
    <submittedName>
        <fullName evidence="2">Uncharacterized protein</fullName>
    </submittedName>
</protein>
<dbReference type="AlphaFoldDB" id="A0A0F9FFQ0"/>
<feature type="region of interest" description="Disordered" evidence="1">
    <location>
        <begin position="1"/>
        <end position="38"/>
    </location>
</feature>
<evidence type="ECO:0000256" key="1">
    <source>
        <dbReference type="SAM" id="MobiDB-lite"/>
    </source>
</evidence>
<name>A0A0F9FFQ0_9ZZZZ</name>
<reference evidence="2" key="1">
    <citation type="journal article" date="2015" name="Nature">
        <title>Complex archaea that bridge the gap between prokaryotes and eukaryotes.</title>
        <authorList>
            <person name="Spang A."/>
            <person name="Saw J.H."/>
            <person name="Jorgensen S.L."/>
            <person name="Zaremba-Niedzwiedzka K."/>
            <person name="Martijn J."/>
            <person name="Lind A.E."/>
            <person name="van Eijk R."/>
            <person name="Schleper C."/>
            <person name="Guy L."/>
            <person name="Ettema T.J."/>
        </authorList>
    </citation>
    <scope>NUCLEOTIDE SEQUENCE</scope>
</reference>
<sequence>MRGRKSGQGHRLKRKDIKAAKAEGKSLKKFLKDKKDKK</sequence>
<dbReference type="EMBL" id="LAZR01032776">
    <property type="protein sequence ID" value="KKL49947.1"/>
    <property type="molecule type" value="Genomic_DNA"/>
</dbReference>
<proteinExistence type="predicted"/>
<feature type="compositionally biased region" description="Basic residues" evidence="1">
    <location>
        <begin position="1"/>
        <end position="16"/>
    </location>
</feature>
<feature type="compositionally biased region" description="Basic and acidic residues" evidence="1">
    <location>
        <begin position="17"/>
        <end position="26"/>
    </location>
</feature>
<feature type="compositionally biased region" description="Basic residues" evidence="1">
    <location>
        <begin position="27"/>
        <end position="38"/>
    </location>
</feature>
<organism evidence="2">
    <name type="scientific">marine sediment metagenome</name>
    <dbReference type="NCBI Taxonomy" id="412755"/>
    <lineage>
        <taxon>unclassified sequences</taxon>
        <taxon>metagenomes</taxon>
        <taxon>ecological metagenomes</taxon>
    </lineage>
</organism>
<evidence type="ECO:0000313" key="2">
    <source>
        <dbReference type="EMBL" id="KKL49947.1"/>
    </source>
</evidence>